<dbReference type="EMBL" id="SACL01000003">
    <property type="protein sequence ID" value="RVT97108.1"/>
    <property type="molecule type" value="Genomic_DNA"/>
</dbReference>
<gene>
    <name evidence="2" type="ORF">EOD42_12010</name>
</gene>
<evidence type="ECO:0000256" key="1">
    <source>
        <dbReference type="SAM" id="SignalP"/>
    </source>
</evidence>
<dbReference type="Pfam" id="PF01650">
    <property type="entry name" value="Peptidase_C13"/>
    <property type="match status" value="1"/>
</dbReference>
<evidence type="ECO:0000313" key="3">
    <source>
        <dbReference type="Proteomes" id="UP000282957"/>
    </source>
</evidence>
<dbReference type="RefSeq" id="WP_127787755.1">
    <property type="nucleotide sequence ID" value="NZ_SACL01000003.1"/>
</dbReference>
<feature type="chain" id="PRO_5018980615" description="Peptidase C13" evidence="1">
    <location>
        <begin position="18"/>
        <end position="240"/>
    </location>
</feature>
<evidence type="ECO:0000313" key="2">
    <source>
        <dbReference type="EMBL" id="RVT97108.1"/>
    </source>
</evidence>
<dbReference type="AlphaFoldDB" id="A0A437MHH7"/>
<comment type="caution">
    <text evidence="2">The sequence shown here is derived from an EMBL/GenBank/DDBJ whole genome shotgun (WGS) entry which is preliminary data.</text>
</comment>
<keyword evidence="3" id="KW-1185">Reference proteome</keyword>
<dbReference type="Proteomes" id="UP000282957">
    <property type="component" value="Unassembled WGS sequence"/>
</dbReference>
<sequence>MKRFLMLFLMLPGLALAQPATRWHAVLVAGDPSLEVWDAAVESMASALERGGQMASIRRFSARRDRLQNGAEPATPEGVLRAIAEMRPGPGEACLVFLTMHGAPNQGLVFPLARQAMGPGPLDAALSRGCGQAPTFVIASACYSGGFAQPPMARPNRVVLTAARPDRSSFGCSTQFSLTVFDRCVISALLIGQGGAPGVARTAQDCVAAEERRENMTPPSEPQAYIGPEVVALVPRLRKG</sequence>
<dbReference type="OrthoDB" id="345222at2"/>
<accession>A0A437MHH7</accession>
<proteinExistence type="predicted"/>
<evidence type="ECO:0008006" key="4">
    <source>
        <dbReference type="Google" id="ProtNLM"/>
    </source>
</evidence>
<name>A0A437MHH7_9PROT</name>
<dbReference type="Gene3D" id="3.40.50.1460">
    <property type="match status" value="1"/>
</dbReference>
<feature type="signal peptide" evidence="1">
    <location>
        <begin position="1"/>
        <end position="17"/>
    </location>
</feature>
<keyword evidence="1" id="KW-0732">Signal</keyword>
<organism evidence="2 3">
    <name type="scientific">Rhodovarius crocodyli</name>
    <dbReference type="NCBI Taxonomy" id="1979269"/>
    <lineage>
        <taxon>Bacteria</taxon>
        <taxon>Pseudomonadati</taxon>
        <taxon>Pseudomonadota</taxon>
        <taxon>Alphaproteobacteria</taxon>
        <taxon>Acetobacterales</taxon>
        <taxon>Roseomonadaceae</taxon>
        <taxon>Rhodovarius</taxon>
    </lineage>
</organism>
<reference evidence="2 3" key="1">
    <citation type="submission" date="2019-01" db="EMBL/GenBank/DDBJ databases">
        <authorList>
            <person name="Chen W.-M."/>
        </authorList>
    </citation>
    <scope>NUCLEOTIDE SEQUENCE [LARGE SCALE GENOMIC DNA]</scope>
    <source>
        <strain evidence="2 3">CCP-6</strain>
    </source>
</reference>
<dbReference type="GO" id="GO:0006508">
    <property type="term" value="P:proteolysis"/>
    <property type="evidence" value="ECO:0007669"/>
    <property type="project" value="InterPro"/>
</dbReference>
<dbReference type="InterPro" id="IPR001096">
    <property type="entry name" value="Peptidase_C13"/>
</dbReference>
<dbReference type="GO" id="GO:0008233">
    <property type="term" value="F:peptidase activity"/>
    <property type="evidence" value="ECO:0007669"/>
    <property type="project" value="InterPro"/>
</dbReference>
<protein>
    <recommendedName>
        <fullName evidence="4">Peptidase C13</fullName>
    </recommendedName>
</protein>